<evidence type="ECO:0000256" key="2">
    <source>
        <dbReference type="ARBA" id="ARBA00006772"/>
    </source>
</evidence>
<dbReference type="RefSeq" id="XP_051071452.1">
    <property type="nucleotide sequence ID" value="XM_051218755.1"/>
</dbReference>
<keyword evidence="3 7" id="KW-0812">Transmembrane</keyword>
<feature type="transmembrane region" description="Helical" evidence="7">
    <location>
        <begin position="92"/>
        <end position="111"/>
    </location>
</feature>
<protein>
    <recommendedName>
        <fullName evidence="10">Solute carrier family 13 member 2</fullName>
    </recommendedName>
</protein>
<reference evidence="8" key="1">
    <citation type="journal article" date="2012" name="Nat. Genet.">
        <title>Whole-genome sequence of Schistosoma haematobium.</title>
        <authorList>
            <person name="Young N.D."/>
            <person name="Jex A.R."/>
            <person name="Li B."/>
            <person name="Liu S."/>
            <person name="Yang L."/>
            <person name="Xiong Z."/>
            <person name="Li Y."/>
            <person name="Cantacessi C."/>
            <person name="Hall R.S."/>
            <person name="Xu X."/>
            <person name="Chen F."/>
            <person name="Wu X."/>
            <person name="Zerlotini A."/>
            <person name="Oliveira G."/>
            <person name="Hofmann A."/>
            <person name="Zhang G."/>
            <person name="Fang X."/>
            <person name="Kang Y."/>
            <person name="Campbell B.E."/>
            <person name="Loukas A."/>
            <person name="Ranganathan S."/>
            <person name="Rollinson D."/>
            <person name="Rinaldi G."/>
            <person name="Brindley P.J."/>
            <person name="Yang H."/>
            <person name="Wang J."/>
            <person name="Wang J."/>
            <person name="Gasser R.B."/>
        </authorList>
    </citation>
    <scope>NUCLEOTIDE SEQUENCE</scope>
</reference>
<keyword evidence="4 7" id="KW-1133">Transmembrane helix</keyword>
<dbReference type="AlphaFoldDB" id="A0A922S2U0"/>
<evidence type="ECO:0000256" key="1">
    <source>
        <dbReference type="ARBA" id="ARBA00004141"/>
    </source>
</evidence>
<reference evidence="8" key="3">
    <citation type="submission" date="2021-06" db="EMBL/GenBank/DDBJ databases">
        <title>Chromosome-level genome assembly for S. haematobium.</title>
        <authorList>
            <person name="Stroehlein A.J."/>
        </authorList>
    </citation>
    <scope>NUCLEOTIDE SEQUENCE</scope>
</reference>
<feature type="transmembrane region" description="Helical" evidence="7">
    <location>
        <begin position="47"/>
        <end position="72"/>
    </location>
</feature>
<evidence type="ECO:0000256" key="6">
    <source>
        <dbReference type="SAM" id="MobiDB-lite"/>
    </source>
</evidence>
<evidence type="ECO:0000313" key="9">
    <source>
        <dbReference type="Proteomes" id="UP000471633"/>
    </source>
</evidence>
<feature type="transmembrane region" description="Helical" evidence="7">
    <location>
        <begin position="332"/>
        <end position="350"/>
    </location>
</feature>
<dbReference type="KEGG" id="shx:MS3_00010386"/>
<evidence type="ECO:0000256" key="4">
    <source>
        <dbReference type="ARBA" id="ARBA00022989"/>
    </source>
</evidence>
<dbReference type="CTD" id="24591492"/>
<evidence type="ECO:0000256" key="3">
    <source>
        <dbReference type="ARBA" id="ARBA00022692"/>
    </source>
</evidence>
<reference evidence="8" key="4">
    <citation type="journal article" date="2022" name="PLoS Pathog.">
        <title>Chromosome-level genome of Schistosoma haematobium underpins genome-wide explorations of molecular variation.</title>
        <authorList>
            <person name="Stroehlein A.J."/>
            <person name="Korhonen P.K."/>
            <person name="Lee V.V."/>
            <person name="Ralph S.A."/>
            <person name="Mentink-Kane M."/>
            <person name="You H."/>
            <person name="McManus D.P."/>
            <person name="Tchuente L.T."/>
            <person name="Stothard J.R."/>
            <person name="Kaur P."/>
            <person name="Dudchenko O."/>
            <person name="Aiden E.L."/>
            <person name="Yang B."/>
            <person name="Yang H."/>
            <person name="Emery A.M."/>
            <person name="Webster B.L."/>
            <person name="Brindley P.J."/>
            <person name="Rollinson D."/>
            <person name="Chang B.C.H."/>
            <person name="Gasser R.B."/>
            <person name="Young N.D."/>
        </authorList>
    </citation>
    <scope>NUCLEOTIDE SEQUENCE</scope>
</reference>
<evidence type="ECO:0000256" key="5">
    <source>
        <dbReference type="ARBA" id="ARBA00023136"/>
    </source>
</evidence>
<proteinExistence type="inferred from homology"/>
<dbReference type="PANTHER" id="PTHR10283:SF82">
    <property type="entry name" value="SOLUTE CARRIER FAMILY 13 MEMBER 2"/>
    <property type="match status" value="1"/>
</dbReference>
<feature type="region of interest" description="Disordered" evidence="6">
    <location>
        <begin position="171"/>
        <end position="199"/>
    </location>
</feature>
<gene>
    <name evidence="8" type="ORF">MS3_00010386</name>
</gene>
<name>A0A922S2U0_SCHHA</name>
<feature type="transmembrane region" description="Helical" evidence="7">
    <location>
        <begin position="550"/>
        <end position="574"/>
    </location>
</feature>
<feature type="transmembrane region" description="Helical" evidence="7">
    <location>
        <begin position="496"/>
        <end position="517"/>
    </location>
</feature>
<feature type="transmembrane region" description="Helical" evidence="7">
    <location>
        <begin position="430"/>
        <end position="453"/>
    </location>
</feature>
<comment type="similarity">
    <text evidence="2">Belongs to the SLC13A/DASS transporter (TC 2.A.47) family. NADC subfamily.</text>
</comment>
<keyword evidence="9" id="KW-1185">Reference proteome</keyword>
<dbReference type="Pfam" id="PF00939">
    <property type="entry name" value="Na_sulph_symp"/>
    <property type="match status" value="1"/>
</dbReference>
<comment type="subcellular location">
    <subcellularLocation>
        <location evidence="1">Membrane</location>
        <topology evidence="1">Multi-pass membrane protein</topology>
    </subcellularLocation>
</comment>
<reference evidence="8" key="2">
    <citation type="journal article" date="2019" name="Gigascience">
        <title>High-quality Schistosoma haematobium genome achieved by single-molecule and long-range sequencing.</title>
        <authorList>
            <person name="Stroehlein A.J."/>
            <person name="Korhonen P.K."/>
            <person name="Chong T.M."/>
            <person name="Lim Y.L."/>
            <person name="Chan K.G."/>
            <person name="Webster B."/>
            <person name="Rollinson D."/>
            <person name="Brindley P.J."/>
            <person name="Gasser R.B."/>
            <person name="Young N.D."/>
        </authorList>
    </citation>
    <scope>NUCLEOTIDE SEQUENCE</scope>
</reference>
<comment type="caution">
    <text evidence="8">The sequence shown here is derived from an EMBL/GenBank/DDBJ whole genome shotgun (WGS) entry which is preliminary data.</text>
</comment>
<dbReference type="InterPro" id="IPR001898">
    <property type="entry name" value="SLC13A/DASS"/>
</dbReference>
<organism evidence="8 9">
    <name type="scientific">Schistosoma haematobium</name>
    <name type="common">Blood fluke</name>
    <dbReference type="NCBI Taxonomy" id="6185"/>
    <lineage>
        <taxon>Eukaryota</taxon>
        <taxon>Metazoa</taxon>
        <taxon>Spiralia</taxon>
        <taxon>Lophotrochozoa</taxon>
        <taxon>Platyhelminthes</taxon>
        <taxon>Trematoda</taxon>
        <taxon>Digenea</taxon>
        <taxon>Strigeidida</taxon>
        <taxon>Schistosomatoidea</taxon>
        <taxon>Schistosomatidae</taxon>
        <taxon>Schistosoma</taxon>
    </lineage>
</organism>
<feature type="transmembrane region" description="Helical" evidence="7">
    <location>
        <begin position="465"/>
        <end position="484"/>
    </location>
</feature>
<dbReference type="PANTHER" id="PTHR10283">
    <property type="entry name" value="SOLUTE CARRIER FAMILY 13 MEMBER"/>
    <property type="match status" value="1"/>
</dbReference>
<dbReference type="EMBL" id="AMPZ03000002">
    <property type="protein sequence ID" value="KAH9591187.1"/>
    <property type="molecule type" value="Genomic_DNA"/>
</dbReference>
<evidence type="ECO:0000256" key="7">
    <source>
        <dbReference type="SAM" id="Phobius"/>
    </source>
</evidence>
<keyword evidence="5 7" id="KW-0472">Membrane</keyword>
<dbReference type="GeneID" id="24591492"/>
<feature type="transmembrane region" description="Helical" evidence="7">
    <location>
        <begin position="274"/>
        <end position="298"/>
    </location>
</feature>
<feature type="transmembrane region" description="Helical" evidence="7">
    <location>
        <begin position="132"/>
        <end position="158"/>
    </location>
</feature>
<evidence type="ECO:0000313" key="8">
    <source>
        <dbReference type="EMBL" id="KAH9591187.1"/>
    </source>
</evidence>
<sequence length="595" mass="64896">MELPGMYRNLWITILAFRNVVLCFLYAGLLTLLPIMVPGKPARGGYVLLLMSGLWVTEIIPIYVTALIPLVFGPLLGIAPASTISPSYTRDTNMLFFGGLMMACAIENNYVHKRIAISFLKLVGSDPKMLMLGFMLPSWFLSMWMSNTATTAMMITILDPLLTDLMKVDEADEEEHNDSNESTLSSVKPEIGNGQDSQVSNTNCVQNDNSVATPKVSNEQSKLKRMSIGFSLSIAYASSIGGVATIIGTPPNSILQGTTLSRYGDSTGLNFGTWMAYALPLSAFMFLFVWIWLIILFFGPKSLCTFKQSKRKKERLAQILEAEQQKLGSIKYCEVLSGGLFLLLTTLWMTRNIGSSGWGKLFVDPSDPKTSKYITDSTPAILMAIITTILPASNPIKLWKHWKHCYKTKTEPDPEITRVLLPWKVALVKFPWGVIVVVGGGFALATVMQASGLTNVIGEYLSMHLKYIPFTILSIVCTLTAAAMTEFTSNSATASIILPIIYGLCEGLAIHPFLLAFPVTVATSYSFALPAATPPNTIVFAKGRVRVKHMLLAGVPLNIVGGLAAVAAVSSYTVPIFGLNTVPSWFKSVTNTTNT</sequence>
<dbReference type="GO" id="GO:0005886">
    <property type="term" value="C:plasma membrane"/>
    <property type="evidence" value="ECO:0007669"/>
    <property type="project" value="TreeGrafter"/>
</dbReference>
<dbReference type="GO" id="GO:0005310">
    <property type="term" value="F:dicarboxylic acid transmembrane transporter activity"/>
    <property type="evidence" value="ECO:0007669"/>
    <property type="project" value="UniProtKB-ARBA"/>
</dbReference>
<dbReference type="GO" id="GO:0015556">
    <property type="term" value="F:C4-dicarboxylate transmembrane transporter activity"/>
    <property type="evidence" value="ECO:0007669"/>
    <property type="project" value="UniProtKB-ARBA"/>
</dbReference>
<feature type="transmembrane region" description="Helical" evidence="7">
    <location>
        <begin position="12"/>
        <end position="35"/>
    </location>
</feature>
<dbReference type="Proteomes" id="UP000471633">
    <property type="component" value="Unassembled WGS sequence"/>
</dbReference>
<accession>A0A922S2U0</accession>
<evidence type="ECO:0008006" key="10">
    <source>
        <dbReference type="Google" id="ProtNLM"/>
    </source>
</evidence>